<dbReference type="PANTHER" id="PTHR24171">
    <property type="entry name" value="ANKYRIN REPEAT DOMAIN-CONTAINING PROTEIN 39-RELATED"/>
    <property type="match status" value="1"/>
</dbReference>
<keyword evidence="2 3" id="KW-0040">ANK repeat</keyword>
<feature type="compositionally biased region" description="Basic and acidic residues" evidence="4">
    <location>
        <begin position="317"/>
        <end position="339"/>
    </location>
</feature>
<gene>
    <name evidence="5" type="ORF">TeGR_g10654</name>
</gene>
<dbReference type="Pfam" id="PF13606">
    <property type="entry name" value="Ank_3"/>
    <property type="match status" value="1"/>
</dbReference>
<comment type="caution">
    <text evidence="5">The sequence shown here is derived from an EMBL/GenBank/DDBJ whole genome shotgun (WGS) entry which is preliminary data.</text>
</comment>
<evidence type="ECO:0000256" key="4">
    <source>
        <dbReference type="SAM" id="MobiDB-lite"/>
    </source>
</evidence>
<reference evidence="5 6" key="1">
    <citation type="journal article" date="2023" name="Commun. Biol.">
        <title>Genome analysis of Parmales, the sister group of diatoms, reveals the evolutionary specialization of diatoms from phago-mixotrophs to photoautotrophs.</title>
        <authorList>
            <person name="Ban H."/>
            <person name="Sato S."/>
            <person name="Yoshikawa S."/>
            <person name="Yamada K."/>
            <person name="Nakamura Y."/>
            <person name="Ichinomiya M."/>
            <person name="Sato N."/>
            <person name="Blanc-Mathieu R."/>
            <person name="Endo H."/>
            <person name="Kuwata A."/>
            <person name="Ogata H."/>
        </authorList>
    </citation>
    <scope>NUCLEOTIDE SEQUENCE [LARGE SCALE GENOMIC DNA]</scope>
</reference>
<dbReference type="Pfam" id="PF12796">
    <property type="entry name" value="Ank_2"/>
    <property type="match status" value="1"/>
</dbReference>
<dbReference type="SMART" id="SM00248">
    <property type="entry name" value="ANK"/>
    <property type="match status" value="3"/>
</dbReference>
<feature type="repeat" description="ANK" evidence="3">
    <location>
        <begin position="117"/>
        <end position="149"/>
    </location>
</feature>
<evidence type="ECO:0000313" key="6">
    <source>
        <dbReference type="Proteomes" id="UP001165060"/>
    </source>
</evidence>
<dbReference type="InterPro" id="IPR036770">
    <property type="entry name" value="Ankyrin_rpt-contain_sf"/>
</dbReference>
<dbReference type="EMBL" id="BRYB01004585">
    <property type="protein sequence ID" value="GMI33776.1"/>
    <property type="molecule type" value="Genomic_DNA"/>
</dbReference>
<dbReference type="SUPFAM" id="SSF48403">
    <property type="entry name" value="Ankyrin repeat"/>
    <property type="match status" value="1"/>
</dbReference>
<keyword evidence="6" id="KW-1185">Reference proteome</keyword>
<evidence type="ECO:0000256" key="1">
    <source>
        <dbReference type="ARBA" id="ARBA00022737"/>
    </source>
</evidence>
<evidence type="ECO:0000256" key="2">
    <source>
        <dbReference type="ARBA" id="ARBA00023043"/>
    </source>
</evidence>
<dbReference type="PROSITE" id="PS50088">
    <property type="entry name" value="ANK_REPEAT"/>
    <property type="match status" value="2"/>
</dbReference>
<protein>
    <submittedName>
        <fullName evidence="5">Uncharacterized protein</fullName>
    </submittedName>
</protein>
<feature type="region of interest" description="Disordered" evidence="4">
    <location>
        <begin position="317"/>
        <end position="357"/>
    </location>
</feature>
<dbReference type="PROSITE" id="PS50297">
    <property type="entry name" value="ANK_REP_REGION"/>
    <property type="match status" value="1"/>
</dbReference>
<evidence type="ECO:0000256" key="3">
    <source>
        <dbReference type="PROSITE-ProRule" id="PRU00023"/>
    </source>
</evidence>
<accession>A0ABQ6MUQ1</accession>
<proteinExistence type="predicted"/>
<sequence length="577" mass="61558">MADDDYGFGSDEEEEVIDPSTLAGELYASVQANDTEKTLSFLELTVPPEHVDEECKWSMLHWAAYHGNVSVMQALLKAGAAGPYKKALTIFRGEGTVGMSAGEDVPRVVPTGTPPVLMNTPLHKAAKGGHLRVCWLLLSAGYMLSDVDNVGNTPVHLAAAGGHRKVLNCFVEHGADVTVRNNFRFTALDMCTSDGCRGVLKKAAAKPPPTEEERVAIVESHLNSMNATEESVTSVDPADETVNLDELEDKIESAREFGISEEAIAIGLGIVKEMKLTKKLAVQIAELEKNAPVVTQSLYCDYVNVLKRTVREVEEMLVGDKEEGGEGGEGKEGEGKEGEGAGAGAGAGPETEGEEGAGNTALANMVQKADGLIRVSHSEYWLGVATKKVADIECATEASVKVMGKLKESITKAEMNGANEELIKAGVSVHEKLTAEVEIGRAMGGFPEVKLPVADMEPKEAKAYWLEEDPEKPVNVGHIEQTREWPLPPEDTGEYLWTHSTAFQSLLDAQARLEAAVASGDASSANAELAEKAKGMATEKAKDVALLQAKDDEDKAAQVAAAAKLAKKLKKGKKGKK</sequence>
<dbReference type="Gene3D" id="1.25.40.20">
    <property type="entry name" value="Ankyrin repeat-containing domain"/>
    <property type="match status" value="2"/>
</dbReference>
<dbReference type="Proteomes" id="UP001165060">
    <property type="component" value="Unassembled WGS sequence"/>
</dbReference>
<name>A0ABQ6MUQ1_9STRA</name>
<evidence type="ECO:0000313" key="5">
    <source>
        <dbReference type="EMBL" id="GMI33776.1"/>
    </source>
</evidence>
<dbReference type="InterPro" id="IPR002110">
    <property type="entry name" value="Ankyrin_rpt"/>
</dbReference>
<keyword evidence="1" id="KW-0677">Repeat</keyword>
<feature type="repeat" description="ANK" evidence="3">
    <location>
        <begin position="150"/>
        <end position="182"/>
    </location>
</feature>
<organism evidence="5 6">
    <name type="scientific">Tetraparma gracilis</name>
    <dbReference type="NCBI Taxonomy" id="2962635"/>
    <lineage>
        <taxon>Eukaryota</taxon>
        <taxon>Sar</taxon>
        <taxon>Stramenopiles</taxon>
        <taxon>Ochrophyta</taxon>
        <taxon>Bolidophyceae</taxon>
        <taxon>Parmales</taxon>
        <taxon>Triparmaceae</taxon>
        <taxon>Tetraparma</taxon>
    </lineage>
</organism>